<name>A0ABQ0MKW6_9BACT</name>
<proteinExistence type="predicted"/>
<keyword evidence="2" id="KW-1185">Reference proteome</keyword>
<evidence type="ECO:0000313" key="1">
    <source>
        <dbReference type="EMBL" id="GAW67736.1"/>
    </source>
</evidence>
<reference evidence="2" key="1">
    <citation type="submission" date="2017-05" db="EMBL/GenBank/DDBJ databases">
        <title>Draft genome sequence of Geobacter pelophilus, a iron(III)-reducing bacteria.</title>
        <authorList>
            <person name="Aoyagi T."/>
            <person name="Koike H."/>
            <person name="Morita T."/>
            <person name="Sato Y."/>
            <person name="Habe H."/>
            <person name="Hori T."/>
        </authorList>
    </citation>
    <scope>NUCLEOTIDE SEQUENCE [LARGE SCALE GENOMIC DNA]</scope>
    <source>
        <strain evidence="2">Drf2</strain>
    </source>
</reference>
<comment type="caution">
    <text evidence="1">The sequence shown here is derived from an EMBL/GenBank/DDBJ whole genome shotgun (WGS) entry which is preliminary data.</text>
</comment>
<protein>
    <submittedName>
        <fullName evidence="1">Uncharacterized protein</fullName>
    </submittedName>
</protein>
<dbReference type="EMBL" id="BDQG01000001">
    <property type="protein sequence ID" value="GAW67736.1"/>
    <property type="molecule type" value="Genomic_DNA"/>
</dbReference>
<gene>
    <name evidence="1" type="ORF">GPEL0_01r3736</name>
</gene>
<evidence type="ECO:0000313" key="2">
    <source>
        <dbReference type="Proteomes" id="UP000194153"/>
    </source>
</evidence>
<organism evidence="1 2">
    <name type="scientific">Geoanaerobacter pelophilus</name>
    <dbReference type="NCBI Taxonomy" id="60036"/>
    <lineage>
        <taxon>Bacteria</taxon>
        <taxon>Pseudomonadati</taxon>
        <taxon>Thermodesulfobacteriota</taxon>
        <taxon>Desulfuromonadia</taxon>
        <taxon>Geobacterales</taxon>
        <taxon>Geobacteraceae</taxon>
        <taxon>Geoanaerobacter</taxon>
    </lineage>
</organism>
<accession>A0ABQ0MKW6</accession>
<sequence>MDQRVLGVFFRRVCHRFNLRYFRYRRRRALSCHPAAGLGFRPAQSCQQFGRDAPGLRSSKSHVCGRH</sequence>
<dbReference type="Proteomes" id="UP000194153">
    <property type="component" value="Unassembled WGS sequence"/>
</dbReference>